<gene>
    <name evidence="1" type="ORF">O181_016313</name>
</gene>
<protein>
    <submittedName>
        <fullName evidence="1">Uncharacterized protein</fullName>
    </submittedName>
</protein>
<organism evidence="1 2">
    <name type="scientific">Austropuccinia psidii MF-1</name>
    <dbReference type="NCBI Taxonomy" id="1389203"/>
    <lineage>
        <taxon>Eukaryota</taxon>
        <taxon>Fungi</taxon>
        <taxon>Dikarya</taxon>
        <taxon>Basidiomycota</taxon>
        <taxon>Pucciniomycotina</taxon>
        <taxon>Pucciniomycetes</taxon>
        <taxon>Pucciniales</taxon>
        <taxon>Sphaerophragmiaceae</taxon>
        <taxon>Austropuccinia</taxon>
    </lineage>
</organism>
<dbReference type="EMBL" id="AVOT02004523">
    <property type="protein sequence ID" value="MBW0476598.1"/>
    <property type="molecule type" value="Genomic_DNA"/>
</dbReference>
<comment type="caution">
    <text evidence="1">The sequence shown here is derived from an EMBL/GenBank/DDBJ whole genome shotgun (WGS) entry which is preliminary data.</text>
</comment>
<evidence type="ECO:0000313" key="1">
    <source>
        <dbReference type="EMBL" id="MBW0476598.1"/>
    </source>
</evidence>
<dbReference type="AlphaFoldDB" id="A0A9Q3C436"/>
<reference evidence="1" key="1">
    <citation type="submission" date="2021-03" db="EMBL/GenBank/DDBJ databases">
        <title>Draft genome sequence of rust myrtle Austropuccinia psidii MF-1, a brazilian biotype.</title>
        <authorList>
            <person name="Quecine M.C."/>
            <person name="Pachon D.M.R."/>
            <person name="Bonatelli M.L."/>
            <person name="Correr F.H."/>
            <person name="Franceschini L.M."/>
            <person name="Leite T.F."/>
            <person name="Margarido G.R.A."/>
            <person name="Almeida C.A."/>
            <person name="Ferrarezi J.A."/>
            <person name="Labate C.A."/>
        </authorList>
    </citation>
    <scope>NUCLEOTIDE SEQUENCE</scope>
    <source>
        <strain evidence="1">MF-1</strain>
    </source>
</reference>
<sequence>MGQDLERAVCQTGEKFYVEVSEHLNGVSKVYYCDSESIHLQWLAMKTEMHKLSEINNKRSRNPPGGSSPSD</sequence>
<name>A0A9Q3C436_9BASI</name>
<keyword evidence="2" id="KW-1185">Reference proteome</keyword>
<proteinExistence type="predicted"/>
<dbReference type="Proteomes" id="UP000765509">
    <property type="component" value="Unassembled WGS sequence"/>
</dbReference>
<accession>A0A9Q3C436</accession>
<evidence type="ECO:0000313" key="2">
    <source>
        <dbReference type="Proteomes" id="UP000765509"/>
    </source>
</evidence>